<organism evidence="2 3">
    <name type="scientific">Ceratitis capitata</name>
    <name type="common">Mediterranean fruit fly</name>
    <name type="synonym">Tephritis capitata</name>
    <dbReference type="NCBI Taxonomy" id="7213"/>
    <lineage>
        <taxon>Eukaryota</taxon>
        <taxon>Metazoa</taxon>
        <taxon>Ecdysozoa</taxon>
        <taxon>Arthropoda</taxon>
        <taxon>Hexapoda</taxon>
        <taxon>Insecta</taxon>
        <taxon>Pterygota</taxon>
        <taxon>Neoptera</taxon>
        <taxon>Endopterygota</taxon>
        <taxon>Diptera</taxon>
        <taxon>Brachycera</taxon>
        <taxon>Muscomorpha</taxon>
        <taxon>Tephritoidea</taxon>
        <taxon>Tephritidae</taxon>
        <taxon>Ceratitis</taxon>
        <taxon>Ceratitis</taxon>
    </lineage>
</organism>
<feature type="compositionally biased region" description="Polar residues" evidence="1">
    <location>
        <begin position="37"/>
        <end position="54"/>
    </location>
</feature>
<gene>
    <name evidence="2" type="ORF">CCAP1982_LOCUS3789</name>
</gene>
<comment type="caution">
    <text evidence="2">The sequence shown here is derived from an EMBL/GenBank/DDBJ whole genome shotgun (WGS) entry which is preliminary data.</text>
</comment>
<protein>
    <submittedName>
        <fullName evidence="2">(Mediterranean fruit fly) hypothetical protein</fullName>
    </submittedName>
</protein>
<feature type="region of interest" description="Disordered" evidence="1">
    <location>
        <begin position="37"/>
        <end position="56"/>
    </location>
</feature>
<evidence type="ECO:0000313" key="3">
    <source>
        <dbReference type="Proteomes" id="UP000606786"/>
    </source>
</evidence>
<feature type="non-terminal residue" evidence="2">
    <location>
        <position position="1"/>
    </location>
</feature>
<accession>A0A811UCA1</accession>
<dbReference type="AlphaFoldDB" id="A0A811UCA1"/>
<sequence length="91" mass="9781">NNIGVVAIGFTVAQRVYTPHKEEECCRARRQFVSEMFGNTPSEPKAGASTTAQPHNHKYQCRQALAAVTAATTTTTAVTSTTITATNKNPQ</sequence>
<dbReference type="Proteomes" id="UP000606786">
    <property type="component" value="Unassembled WGS sequence"/>
</dbReference>
<dbReference type="EMBL" id="CAJHJT010000001">
    <property type="protein sequence ID" value="CAD6995065.1"/>
    <property type="molecule type" value="Genomic_DNA"/>
</dbReference>
<name>A0A811UCA1_CERCA</name>
<evidence type="ECO:0000256" key="1">
    <source>
        <dbReference type="SAM" id="MobiDB-lite"/>
    </source>
</evidence>
<keyword evidence="3" id="KW-1185">Reference proteome</keyword>
<proteinExistence type="predicted"/>
<reference evidence="2" key="1">
    <citation type="submission" date="2020-11" db="EMBL/GenBank/DDBJ databases">
        <authorList>
            <person name="Whitehead M."/>
        </authorList>
    </citation>
    <scope>NUCLEOTIDE SEQUENCE</scope>
    <source>
        <strain evidence="2">EGII</strain>
    </source>
</reference>
<evidence type="ECO:0000313" key="2">
    <source>
        <dbReference type="EMBL" id="CAD6995065.1"/>
    </source>
</evidence>